<feature type="transmembrane region" description="Helical" evidence="10">
    <location>
        <begin position="138"/>
        <end position="156"/>
    </location>
</feature>
<evidence type="ECO:0000256" key="3">
    <source>
        <dbReference type="ARBA" id="ARBA00022606"/>
    </source>
</evidence>
<evidence type="ECO:0000256" key="7">
    <source>
        <dbReference type="ARBA" id="ARBA00023136"/>
    </source>
</evidence>
<dbReference type="GO" id="GO:0005886">
    <property type="term" value="C:plasma membrane"/>
    <property type="evidence" value="ECO:0007669"/>
    <property type="project" value="UniProtKB-SubCell"/>
</dbReference>
<feature type="transmembrane region" description="Helical" evidence="10">
    <location>
        <begin position="344"/>
        <end position="363"/>
    </location>
</feature>
<sequence length="443" mass="51925">MNTYLFKEINKDYFNIHFFVLKLFGISIKPVENSITGIMYKIYSVILFVLCFIGYPTSLFFFLYLNADLENATLVLCFLLTYILGTFKLIIILIFKRKITTFSTYIENEPFLPDNNRSNDKEFIYVEDAIRTCNNQGYIFHFLVVLIVVQRLYYAANDAGYDKQFWDFSTNTTLVKHVKSTPFYTVLPFEPIDFPYYEITVMYQTYCSATYGFVIGATDAIICGIMCHIKAQLLILKNCLKTYIQRGIYLMKEDKIDINIREFEKYQEPKVDTFNVHKVPLVFQKYVEISITQLMRHHQKILELAEGAEDTFSFLMLIQFLFSLALICFQLFQLSIYTLPSVKFFSMLSYLLLMLYQIFVYCYHGNEVMLYSLSVIDAVFESNWVMVNIKCQKSLLLLMLRASRPIKMTAGKFVYLSLESFMSIVRGSGSYFMVLTNMNARKQ</sequence>
<feature type="transmembrane region" description="Helical" evidence="10">
    <location>
        <begin position="71"/>
        <end position="95"/>
    </location>
</feature>
<evidence type="ECO:0000256" key="2">
    <source>
        <dbReference type="ARBA" id="ARBA00022475"/>
    </source>
</evidence>
<feature type="transmembrane region" description="Helical" evidence="10">
    <location>
        <begin position="410"/>
        <end position="434"/>
    </location>
</feature>
<proteinExistence type="evidence at transcript level"/>
<dbReference type="GO" id="GO:0005549">
    <property type="term" value="F:odorant binding"/>
    <property type="evidence" value="ECO:0007669"/>
    <property type="project" value="InterPro"/>
</dbReference>
<evidence type="ECO:0000256" key="9">
    <source>
        <dbReference type="ARBA" id="ARBA00023224"/>
    </source>
</evidence>
<comment type="caution">
    <text evidence="10">Lacks conserved residue(s) required for the propagation of feature annotation.</text>
</comment>
<evidence type="ECO:0000256" key="10">
    <source>
        <dbReference type="RuleBase" id="RU351113"/>
    </source>
</evidence>
<protein>
    <recommendedName>
        <fullName evidence="10">Odorant receptor</fullName>
    </recommendedName>
</protein>
<evidence type="ECO:0000313" key="11">
    <source>
        <dbReference type="EMBL" id="AVH87275.1"/>
    </source>
</evidence>
<dbReference type="GO" id="GO:0007165">
    <property type="term" value="P:signal transduction"/>
    <property type="evidence" value="ECO:0007669"/>
    <property type="project" value="UniProtKB-KW"/>
</dbReference>
<feature type="transmembrane region" description="Helical" evidence="10">
    <location>
        <begin position="43"/>
        <end position="65"/>
    </location>
</feature>
<dbReference type="AlphaFoldDB" id="A0A2P9JY72"/>
<keyword evidence="4 10" id="KW-0812">Transmembrane</keyword>
<evidence type="ECO:0000256" key="1">
    <source>
        <dbReference type="ARBA" id="ARBA00004651"/>
    </source>
</evidence>
<organism evidence="11">
    <name type="scientific">Holotrichia parallela</name>
    <name type="common">Dark black chafer beetle</name>
    <name type="synonym">Pedinotrichia parallela</name>
    <dbReference type="NCBI Taxonomy" id="93412"/>
    <lineage>
        <taxon>Eukaryota</taxon>
        <taxon>Metazoa</taxon>
        <taxon>Ecdysozoa</taxon>
        <taxon>Arthropoda</taxon>
        <taxon>Hexapoda</taxon>
        <taxon>Insecta</taxon>
        <taxon>Pterygota</taxon>
        <taxon>Neoptera</taxon>
        <taxon>Endopterygota</taxon>
        <taxon>Coleoptera</taxon>
        <taxon>Polyphaga</taxon>
        <taxon>Scarabaeiformia</taxon>
        <taxon>Scarabaeidae</taxon>
        <taxon>Melolonthinae</taxon>
        <taxon>Holotrichia</taxon>
    </lineage>
</organism>
<dbReference type="GO" id="GO:0004984">
    <property type="term" value="F:olfactory receptor activity"/>
    <property type="evidence" value="ECO:0007669"/>
    <property type="project" value="InterPro"/>
</dbReference>
<dbReference type="PANTHER" id="PTHR21137:SF35">
    <property type="entry name" value="ODORANT RECEPTOR 19A-RELATED"/>
    <property type="match status" value="1"/>
</dbReference>
<keyword evidence="3 10" id="KW-0716">Sensory transduction</keyword>
<dbReference type="SMR" id="A0A2P9JY72"/>
<reference evidence="11" key="1">
    <citation type="submission" date="2017-03" db="EMBL/GenBank/DDBJ databases">
        <authorList>
            <person name="Afonso C.L."/>
            <person name="Miller P.J."/>
            <person name="Scott M.A."/>
            <person name="Spackman E."/>
            <person name="Goraichik I."/>
            <person name="Dimitrov K.M."/>
            <person name="Suarez D.L."/>
            <person name="Swayne D.E."/>
        </authorList>
    </citation>
    <scope>NUCLEOTIDE SEQUENCE</scope>
    <source>
        <tissue evidence="11">Antenna</tissue>
    </source>
</reference>
<keyword evidence="7 10" id="KW-0472">Membrane</keyword>
<dbReference type="Pfam" id="PF02949">
    <property type="entry name" value="7tm_6"/>
    <property type="match status" value="1"/>
</dbReference>
<evidence type="ECO:0000256" key="6">
    <source>
        <dbReference type="ARBA" id="ARBA00022989"/>
    </source>
</evidence>
<evidence type="ECO:0000256" key="5">
    <source>
        <dbReference type="ARBA" id="ARBA00022725"/>
    </source>
</evidence>
<evidence type="ECO:0000256" key="8">
    <source>
        <dbReference type="ARBA" id="ARBA00023170"/>
    </source>
</evidence>
<keyword evidence="8 10" id="KW-0675">Receptor</keyword>
<feature type="transmembrane region" description="Helical" evidence="10">
    <location>
        <begin position="312"/>
        <end position="332"/>
    </location>
</feature>
<keyword evidence="2" id="KW-1003">Cell membrane</keyword>
<keyword evidence="5 10" id="KW-0552">Olfaction</keyword>
<keyword evidence="6 10" id="KW-1133">Transmembrane helix</keyword>
<comment type="subcellular location">
    <subcellularLocation>
        <location evidence="1 10">Cell membrane</location>
        <topology evidence="1 10">Multi-pass membrane protein</topology>
    </subcellularLocation>
</comment>
<name>A0A2P9JY72_HOLPA</name>
<comment type="similarity">
    <text evidence="10">Belongs to the insect chemoreceptor superfamily. Heteromeric odorant receptor channel (TC 1.A.69) family.</text>
</comment>
<evidence type="ECO:0000256" key="4">
    <source>
        <dbReference type="ARBA" id="ARBA00022692"/>
    </source>
</evidence>
<keyword evidence="9 10" id="KW-0807">Transducer</keyword>
<dbReference type="EMBL" id="KY817059">
    <property type="protein sequence ID" value="AVH87275.1"/>
    <property type="molecule type" value="mRNA"/>
</dbReference>
<accession>A0A2P9JY72</accession>
<dbReference type="InterPro" id="IPR004117">
    <property type="entry name" value="7tm6_olfct_rcpt"/>
</dbReference>
<dbReference type="PANTHER" id="PTHR21137">
    <property type="entry name" value="ODORANT RECEPTOR"/>
    <property type="match status" value="1"/>
</dbReference>